<evidence type="ECO:0000313" key="3">
    <source>
        <dbReference type="Proteomes" id="UP000663828"/>
    </source>
</evidence>
<evidence type="ECO:0000313" key="1">
    <source>
        <dbReference type="EMBL" id="CAF0981659.1"/>
    </source>
</evidence>
<dbReference type="EMBL" id="CAJNOR010000686">
    <property type="protein sequence ID" value="CAF0981659.1"/>
    <property type="molecule type" value="Genomic_DNA"/>
</dbReference>
<comment type="caution">
    <text evidence="2">The sequence shown here is derived from an EMBL/GenBank/DDBJ whole genome shotgun (WGS) entry which is preliminary data.</text>
</comment>
<protein>
    <submittedName>
        <fullName evidence="2">Uncharacterized protein</fullName>
    </submittedName>
</protein>
<accession>A0A815M8G8</accession>
<evidence type="ECO:0000313" key="2">
    <source>
        <dbReference type="EMBL" id="CAF1415922.1"/>
    </source>
</evidence>
<sequence length="137" mass="15979">MTVLDSVSPTIDENKANVVYVHRLILNLNQLMIENTQARTNLVTKYQFRNVKELVLIINREWSNNAIECLSTMIVLSNLEKVHLKIDDKCKFVRDLDVKLKVLLKQAWDLRSLKITCTNAKTRKLIVRDKIALYRPT</sequence>
<name>A0A815M8G8_ADIRI</name>
<keyword evidence="3" id="KW-1185">Reference proteome</keyword>
<evidence type="ECO:0000313" key="4">
    <source>
        <dbReference type="Proteomes" id="UP000663852"/>
    </source>
</evidence>
<dbReference type="AlphaFoldDB" id="A0A815M8G8"/>
<proteinExistence type="predicted"/>
<dbReference type="EMBL" id="CAJNOJ010000358">
    <property type="protein sequence ID" value="CAF1415922.1"/>
    <property type="molecule type" value="Genomic_DNA"/>
</dbReference>
<dbReference type="Proteomes" id="UP000663852">
    <property type="component" value="Unassembled WGS sequence"/>
</dbReference>
<reference evidence="2" key="1">
    <citation type="submission" date="2021-02" db="EMBL/GenBank/DDBJ databases">
        <authorList>
            <person name="Nowell W R."/>
        </authorList>
    </citation>
    <scope>NUCLEOTIDE SEQUENCE</scope>
</reference>
<gene>
    <name evidence="2" type="ORF">EDS130_LOCUS37090</name>
    <name evidence="1" type="ORF">XAT740_LOCUS12214</name>
</gene>
<organism evidence="2 4">
    <name type="scientific">Adineta ricciae</name>
    <name type="common">Rotifer</name>
    <dbReference type="NCBI Taxonomy" id="249248"/>
    <lineage>
        <taxon>Eukaryota</taxon>
        <taxon>Metazoa</taxon>
        <taxon>Spiralia</taxon>
        <taxon>Gnathifera</taxon>
        <taxon>Rotifera</taxon>
        <taxon>Eurotatoria</taxon>
        <taxon>Bdelloidea</taxon>
        <taxon>Adinetida</taxon>
        <taxon>Adinetidae</taxon>
        <taxon>Adineta</taxon>
    </lineage>
</organism>
<dbReference type="Proteomes" id="UP000663828">
    <property type="component" value="Unassembled WGS sequence"/>
</dbReference>